<comment type="caution">
    <text evidence="1">The sequence shown here is derived from an EMBL/GenBank/DDBJ whole genome shotgun (WGS) entry which is preliminary data.</text>
</comment>
<protein>
    <submittedName>
        <fullName evidence="1">Uncharacterized protein</fullName>
    </submittedName>
</protein>
<gene>
    <name evidence="1" type="ORF">MILVUS5_LOCUS41658</name>
</gene>
<evidence type="ECO:0000313" key="1">
    <source>
        <dbReference type="EMBL" id="CAJ2679588.1"/>
    </source>
</evidence>
<dbReference type="EMBL" id="CASHSV030000823">
    <property type="protein sequence ID" value="CAJ2679588.1"/>
    <property type="molecule type" value="Genomic_DNA"/>
</dbReference>
<accession>A0ACB0MDF5</accession>
<organism evidence="1 2">
    <name type="scientific">Trifolium pratense</name>
    <name type="common">Red clover</name>
    <dbReference type="NCBI Taxonomy" id="57577"/>
    <lineage>
        <taxon>Eukaryota</taxon>
        <taxon>Viridiplantae</taxon>
        <taxon>Streptophyta</taxon>
        <taxon>Embryophyta</taxon>
        <taxon>Tracheophyta</taxon>
        <taxon>Spermatophyta</taxon>
        <taxon>Magnoliopsida</taxon>
        <taxon>eudicotyledons</taxon>
        <taxon>Gunneridae</taxon>
        <taxon>Pentapetalae</taxon>
        <taxon>rosids</taxon>
        <taxon>fabids</taxon>
        <taxon>Fabales</taxon>
        <taxon>Fabaceae</taxon>
        <taxon>Papilionoideae</taxon>
        <taxon>50 kb inversion clade</taxon>
        <taxon>NPAAA clade</taxon>
        <taxon>Hologalegina</taxon>
        <taxon>IRL clade</taxon>
        <taxon>Trifolieae</taxon>
        <taxon>Trifolium</taxon>
    </lineage>
</organism>
<reference evidence="1" key="1">
    <citation type="submission" date="2023-10" db="EMBL/GenBank/DDBJ databases">
        <authorList>
            <person name="Rodriguez Cubillos JULIANA M."/>
            <person name="De Vega J."/>
        </authorList>
    </citation>
    <scope>NUCLEOTIDE SEQUENCE</scope>
</reference>
<keyword evidence="2" id="KW-1185">Reference proteome</keyword>
<sequence>MSSRTGRVTAVRGYSRRRKVGLDLDLNLPAGEIPIIENLAGENREQEGPSIQLGLQEVEVHANPQPIVLVEAPMIDVEEIDDDVIESSPRAFAEAKNNSRRNRGRTIVDVDLEEQTRVSNNNRYKRRREPPNQTIINCDLYINLEGSSSSTQMETVKKPPEPPKEPVFSCPICMGPLVEEMSTRCGHIFCKACIKAAISAQAKCPTCRKKITVKELIRVFLPTTK</sequence>
<evidence type="ECO:0000313" key="2">
    <source>
        <dbReference type="Proteomes" id="UP001177021"/>
    </source>
</evidence>
<dbReference type="Proteomes" id="UP001177021">
    <property type="component" value="Unassembled WGS sequence"/>
</dbReference>
<proteinExistence type="predicted"/>
<name>A0ACB0MDF5_TRIPR</name>